<organism evidence="2 3">
    <name type="scientific">Tanacetum coccineum</name>
    <dbReference type="NCBI Taxonomy" id="301880"/>
    <lineage>
        <taxon>Eukaryota</taxon>
        <taxon>Viridiplantae</taxon>
        <taxon>Streptophyta</taxon>
        <taxon>Embryophyta</taxon>
        <taxon>Tracheophyta</taxon>
        <taxon>Spermatophyta</taxon>
        <taxon>Magnoliopsida</taxon>
        <taxon>eudicotyledons</taxon>
        <taxon>Gunneridae</taxon>
        <taxon>Pentapetalae</taxon>
        <taxon>asterids</taxon>
        <taxon>campanulids</taxon>
        <taxon>Asterales</taxon>
        <taxon>Asteraceae</taxon>
        <taxon>Asteroideae</taxon>
        <taxon>Anthemideae</taxon>
        <taxon>Anthemidinae</taxon>
        <taxon>Tanacetum</taxon>
    </lineage>
</organism>
<accession>A0ABQ5B8I9</accession>
<dbReference type="Proteomes" id="UP001151760">
    <property type="component" value="Unassembled WGS sequence"/>
</dbReference>
<feature type="region of interest" description="Disordered" evidence="1">
    <location>
        <begin position="89"/>
        <end position="108"/>
    </location>
</feature>
<sequence>MTREWKLDDSTWRRGVRMALWSMECYGTQVLYIAQNYPTTKMMCIISSVVVLLTRCMGLTTYASKEEPLAKMEVMTFIAGLSATYSSASPFGGSSVEEDGQGYGSGSSFGYGSGGGDKGGAGGGGGGGGGGQSNGRDCVCEGVDY</sequence>
<reference evidence="2" key="2">
    <citation type="submission" date="2022-01" db="EMBL/GenBank/DDBJ databases">
        <authorList>
            <person name="Yamashiro T."/>
            <person name="Shiraishi A."/>
            <person name="Satake H."/>
            <person name="Nakayama K."/>
        </authorList>
    </citation>
    <scope>NUCLEOTIDE SEQUENCE</scope>
</reference>
<name>A0ABQ5B8I9_9ASTR</name>
<proteinExistence type="predicted"/>
<evidence type="ECO:0000313" key="2">
    <source>
        <dbReference type="EMBL" id="GJT09858.1"/>
    </source>
</evidence>
<comment type="caution">
    <text evidence="2">The sequence shown here is derived from an EMBL/GenBank/DDBJ whole genome shotgun (WGS) entry which is preliminary data.</text>
</comment>
<reference evidence="2" key="1">
    <citation type="journal article" date="2022" name="Int. J. Mol. Sci.">
        <title>Draft Genome of Tanacetum Coccineum: Genomic Comparison of Closely Related Tanacetum-Family Plants.</title>
        <authorList>
            <person name="Yamashiro T."/>
            <person name="Shiraishi A."/>
            <person name="Nakayama K."/>
            <person name="Satake H."/>
        </authorList>
    </citation>
    <scope>NUCLEOTIDE SEQUENCE</scope>
</reference>
<gene>
    <name evidence="2" type="ORF">Tco_0856900</name>
</gene>
<evidence type="ECO:0000256" key="1">
    <source>
        <dbReference type="SAM" id="MobiDB-lite"/>
    </source>
</evidence>
<protein>
    <submittedName>
        <fullName evidence="2">Uncharacterized protein</fullName>
    </submittedName>
</protein>
<evidence type="ECO:0000313" key="3">
    <source>
        <dbReference type="Proteomes" id="UP001151760"/>
    </source>
</evidence>
<dbReference type="EMBL" id="BQNB010012942">
    <property type="protein sequence ID" value="GJT09858.1"/>
    <property type="molecule type" value="Genomic_DNA"/>
</dbReference>
<keyword evidence="3" id="KW-1185">Reference proteome</keyword>